<dbReference type="EMBL" id="LT629777">
    <property type="protein sequence ID" value="SDS95304.1"/>
    <property type="molecule type" value="Genomic_DNA"/>
</dbReference>
<gene>
    <name evidence="1" type="ORF">SAMN05216598_3375</name>
</gene>
<evidence type="ECO:0000313" key="1">
    <source>
        <dbReference type="EMBL" id="SDS95304.1"/>
    </source>
</evidence>
<evidence type="ECO:0000313" key="2">
    <source>
        <dbReference type="Proteomes" id="UP000199524"/>
    </source>
</evidence>
<name>A0A1H1WE60_9PSED</name>
<evidence type="ECO:0008006" key="3">
    <source>
        <dbReference type="Google" id="ProtNLM"/>
    </source>
</evidence>
<keyword evidence="2" id="KW-1185">Reference proteome</keyword>
<reference evidence="2" key="1">
    <citation type="submission" date="2016-10" db="EMBL/GenBank/DDBJ databases">
        <authorList>
            <person name="Varghese N."/>
            <person name="Submissions S."/>
        </authorList>
    </citation>
    <scope>NUCLEOTIDE SEQUENCE [LARGE SCALE GENOMIC DNA]</scope>
    <source>
        <strain evidence="2">ATCC 23835</strain>
    </source>
</reference>
<dbReference type="AlphaFoldDB" id="A0A1H1WE60"/>
<protein>
    <recommendedName>
        <fullName evidence="3">PIN domain-containing protein</fullName>
    </recommendedName>
</protein>
<accession>A0A1H1WE60</accession>
<organism evidence="1 2">
    <name type="scientific">Pseudomonas asplenii</name>
    <dbReference type="NCBI Taxonomy" id="53407"/>
    <lineage>
        <taxon>Bacteria</taxon>
        <taxon>Pseudomonadati</taxon>
        <taxon>Pseudomonadota</taxon>
        <taxon>Gammaproteobacteria</taxon>
        <taxon>Pseudomonadales</taxon>
        <taxon>Pseudomonadaceae</taxon>
        <taxon>Pseudomonas</taxon>
    </lineage>
</organism>
<sequence length="195" mass="21326">MCSRSSIAIFFRGIQYMAVSVFIDNNAWDYLFARKVDLAVDISANDFVFAITREAEFEIRTLPEDLKSYVLKWVTCGVVTTDTYFGFAEANSDGESRVGGFDCGRFIGLAESKILSSESGVVKDTLRPTGLYKNEADVSLAARSAHSAILTSDTKKVLGRVVSKYGGVVVNLAHWPADMPFDSYLKSQCTSLIGG</sequence>
<dbReference type="Proteomes" id="UP000199524">
    <property type="component" value="Chromosome I"/>
</dbReference>
<proteinExistence type="predicted"/>